<organism evidence="1 2">
    <name type="scientific">Panagrolaimus sp. ES5</name>
    <dbReference type="NCBI Taxonomy" id="591445"/>
    <lineage>
        <taxon>Eukaryota</taxon>
        <taxon>Metazoa</taxon>
        <taxon>Ecdysozoa</taxon>
        <taxon>Nematoda</taxon>
        <taxon>Chromadorea</taxon>
        <taxon>Rhabditida</taxon>
        <taxon>Tylenchina</taxon>
        <taxon>Panagrolaimomorpha</taxon>
        <taxon>Panagrolaimoidea</taxon>
        <taxon>Panagrolaimidae</taxon>
        <taxon>Panagrolaimus</taxon>
    </lineage>
</organism>
<accession>A0AC34GD62</accession>
<dbReference type="Proteomes" id="UP000887579">
    <property type="component" value="Unplaced"/>
</dbReference>
<evidence type="ECO:0000313" key="2">
    <source>
        <dbReference type="WBParaSite" id="ES5_v2.g27661.t1"/>
    </source>
</evidence>
<name>A0AC34GD62_9BILA</name>
<proteinExistence type="predicted"/>
<protein>
    <submittedName>
        <fullName evidence="2">Uncharacterized protein</fullName>
    </submittedName>
</protein>
<reference evidence="2" key="1">
    <citation type="submission" date="2022-11" db="UniProtKB">
        <authorList>
            <consortium name="WormBaseParasite"/>
        </authorList>
    </citation>
    <scope>IDENTIFICATION</scope>
</reference>
<sequence>MEPGDSGVKGQFFLTSCSHISCQECYESSGNVCSTCKKNGIKGVRIDGGMAKQYRQYFVDVPKVITSKMEEMGRVRKFQDMHLQNLVKGTLKLQDVVKKSQEMLKKYETECKRFKKENQDLRFALKGSTPSTMPALQRYSENSATCDARQRTRSKSPNTAAAFMDLQKPPSSVTSQRYSGSSISKPDLRATLDVRQRTPLKSQNTASVHIDTPRPQFSTSSAPRYSGDNIPKPELRATFDARQRTRSKSPNTALGYMQGTIKKGSILPSR</sequence>
<dbReference type="WBParaSite" id="ES5_v2.g27661.t1">
    <property type="protein sequence ID" value="ES5_v2.g27661.t1"/>
    <property type="gene ID" value="ES5_v2.g27661"/>
</dbReference>
<evidence type="ECO:0000313" key="1">
    <source>
        <dbReference type="Proteomes" id="UP000887579"/>
    </source>
</evidence>